<keyword evidence="8" id="KW-1185">Reference proteome</keyword>
<comment type="similarity">
    <text evidence="2 6">Belongs to the group II decarboxylase family.</text>
</comment>
<evidence type="ECO:0000256" key="6">
    <source>
        <dbReference type="RuleBase" id="RU000382"/>
    </source>
</evidence>
<accession>A0A7T8QUN4</accession>
<dbReference type="SUPFAM" id="SSF53383">
    <property type="entry name" value="PLP-dependent transferases"/>
    <property type="match status" value="1"/>
</dbReference>
<dbReference type="InterPro" id="IPR015421">
    <property type="entry name" value="PyrdxlP-dep_Trfase_major"/>
</dbReference>
<dbReference type="InterPro" id="IPR051151">
    <property type="entry name" value="Group_II_Decarboxylase"/>
</dbReference>
<evidence type="ECO:0000256" key="4">
    <source>
        <dbReference type="ARBA" id="ARBA00022898"/>
    </source>
</evidence>
<dbReference type="EMBL" id="CP045890">
    <property type="protein sequence ID" value="QQP55730.1"/>
    <property type="molecule type" value="Genomic_DNA"/>
</dbReference>
<evidence type="ECO:0000313" key="8">
    <source>
        <dbReference type="Proteomes" id="UP000595437"/>
    </source>
</evidence>
<dbReference type="GO" id="GO:0019752">
    <property type="term" value="P:carboxylic acid metabolic process"/>
    <property type="evidence" value="ECO:0007669"/>
    <property type="project" value="InterPro"/>
</dbReference>
<dbReference type="PANTHER" id="PTHR46101:SF2">
    <property type="entry name" value="SERINE DECARBOXYLASE"/>
    <property type="match status" value="1"/>
</dbReference>
<name>A0A7T8QUN4_CALRO</name>
<dbReference type="OrthoDB" id="2161780at2759"/>
<dbReference type="GO" id="GO:0016831">
    <property type="term" value="F:carboxy-lyase activity"/>
    <property type="evidence" value="ECO:0007669"/>
    <property type="project" value="UniProtKB-KW"/>
</dbReference>
<dbReference type="InterPro" id="IPR002129">
    <property type="entry name" value="PyrdxlP-dep_de-COase"/>
</dbReference>
<dbReference type="PANTHER" id="PTHR46101">
    <property type="match status" value="1"/>
</dbReference>
<sequence length="520" mass="59655">MGLSKERALYHAHCVNRFKEVPHFFLRHGTSRRVSSLLEIFHVPADKITFIDKDSEHGGMDLGDLGTRLDFLKECSPVVIWLSLGDNNGTVDNLNDVRAVIKGRPNVHNGLDSISLPLSEFFGIAVIKEQDPTVPGSRIGHLQILLWVALHARETHSRTLIEKWNLKKMSGFKNSYKFELLPHFTRSKLDLFIEDKSPSQRTPSLMNFQRLPTKFSNYITDFKRTINGLSDQLRDILTILEYNVTQRSVKEFEKDIFQYMSGILRIPLMNYMPSLHLVEALVISLDNPIIYVSHDAHYSMFKYTQILRMELIIVKSQETGELNYDDLERHIKDNLPRPAIISLNIGSTLKGAIDSIKKTKAILNKLKLTQFHIHCDAALDGGFLPLICDTPQHGFDMGIDSLAISLIKDIIEDIFSVKDGIITALLWYAVNRQRTISPGTEAKQQLEKAEYLYQNLRGISYPAGRNQYSNIVYFKKPSPEIIAKWKLATIEEISHIVLMQHIDYDILNEFLEDMKEYNQK</sequence>
<organism evidence="7 8">
    <name type="scientific">Caligus rogercresseyi</name>
    <name type="common">Sea louse</name>
    <dbReference type="NCBI Taxonomy" id="217165"/>
    <lineage>
        <taxon>Eukaryota</taxon>
        <taxon>Metazoa</taxon>
        <taxon>Ecdysozoa</taxon>
        <taxon>Arthropoda</taxon>
        <taxon>Crustacea</taxon>
        <taxon>Multicrustacea</taxon>
        <taxon>Hexanauplia</taxon>
        <taxon>Copepoda</taxon>
        <taxon>Siphonostomatoida</taxon>
        <taxon>Caligidae</taxon>
        <taxon>Caligus</taxon>
    </lineage>
</organism>
<dbReference type="AlphaFoldDB" id="A0A7T8QUN4"/>
<keyword evidence="4 6" id="KW-0663">Pyridoxal phosphate</keyword>
<dbReference type="Proteomes" id="UP000595437">
    <property type="component" value="Chromosome 1"/>
</dbReference>
<evidence type="ECO:0000256" key="5">
    <source>
        <dbReference type="ARBA" id="ARBA00023239"/>
    </source>
</evidence>
<evidence type="ECO:0000256" key="3">
    <source>
        <dbReference type="ARBA" id="ARBA00022793"/>
    </source>
</evidence>
<proteinExistence type="inferred from homology"/>
<dbReference type="Gene3D" id="3.40.640.10">
    <property type="entry name" value="Type I PLP-dependent aspartate aminotransferase-like (Major domain)"/>
    <property type="match status" value="1"/>
</dbReference>
<keyword evidence="5 6" id="KW-0456">Lyase</keyword>
<dbReference type="GO" id="GO:0030170">
    <property type="term" value="F:pyridoxal phosphate binding"/>
    <property type="evidence" value="ECO:0007669"/>
    <property type="project" value="InterPro"/>
</dbReference>
<gene>
    <name evidence="7" type="ORF">FKW44_000165</name>
</gene>
<comment type="cofactor">
    <cofactor evidence="1 6">
        <name>pyridoxal 5'-phosphate</name>
        <dbReference type="ChEBI" id="CHEBI:597326"/>
    </cofactor>
</comment>
<evidence type="ECO:0000313" key="7">
    <source>
        <dbReference type="EMBL" id="QQP55730.1"/>
    </source>
</evidence>
<evidence type="ECO:0000256" key="2">
    <source>
        <dbReference type="ARBA" id="ARBA00009533"/>
    </source>
</evidence>
<protein>
    <submittedName>
        <fullName evidence="7">Uncharacterized protein</fullName>
    </submittedName>
</protein>
<dbReference type="InterPro" id="IPR015424">
    <property type="entry name" value="PyrdxlP-dep_Trfase"/>
</dbReference>
<reference evidence="8" key="1">
    <citation type="submission" date="2021-01" db="EMBL/GenBank/DDBJ databases">
        <title>Caligus Genome Assembly.</title>
        <authorList>
            <person name="Gallardo-Escarate C."/>
        </authorList>
    </citation>
    <scope>NUCLEOTIDE SEQUENCE [LARGE SCALE GENOMIC DNA]</scope>
</reference>
<dbReference type="Pfam" id="PF00282">
    <property type="entry name" value="Pyridoxal_deC"/>
    <property type="match status" value="1"/>
</dbReference>
<evidence type="ECO:0000256" key="1">
    <source>
        <dbReference type="ARBA" id="ARBA00001933"/>
    </source>
</evidence>
<keyword evidence="3" id="KW-0210">Decarboxylase</keyword>